<name>A0AAN8B3B5_9TELE</name>
<organism evidence="1 2">
    <name type="scientific">Champsocephalus esox</name>
    <name type="common">pike icefish</name>
    <dbReference type="NCBI Taxonomy" id="159716"/>
    <lineage>
        <taxon>Eukaryota</taxon>
        <taxon>Metazoa</taxon>
        <taxon>Chordata</taxon>
        <taxon>Craniata</taxon>
        <taxon>Vertebrata</taxon>
        <taxon>Euteleostomi</taxon>
        <taxon>Actinopterygii</taxon>
        <taxon>Neopterygii</taxon>
        <taxon>Teleostei</taxon>
        <taxon>Neoteleostei</taxon>
        <taxon>Acanthomorphata</taxon>
        <taxon>Eupercaria</taxon>
        <taxon>Perciformes</taxon>
        <taxon>Notothenioidei</taxon>
        <taxon>Channichthyidae</taxon>
        <taxon>Champsocephalus</taxon>
    </lineage>
</organism>
<protein>
    <submittedName>
        <fullName evidence="1">Uncharacterized protein</fullName>
    </submittedName>
</protein>
<accession>A0AAN8B3B5</accession>
<keyword evidence="2" id="KW-1185">Reference proteome</keyword>
<proteinExistence type="predicted"/>
<dbReference type="EMBL" id="JAULUE010002066">
    <property type="protein sequence ID" value="KAK5877675.1"/>
    <property type="molecule type" value="Genomic_DNA"/>
</dbReference>
<reference evidence="1 2" key="1">
    <citation type="journal article" date="2023" name="Mol. Biol. Evol.">
        <title>Genomics of Secondarily Temperate Adaptation in the Only Non-Antarctic Icefish.</title>
        <authorList>
            <person name="Rivera-Colon A.G."/>
            <person name="Rayamajhi N."/>
            <person name="Minhas B.F."/>
            <person name="Madrigal G."/>
            <person name="Bilyk K.T."/>
            <person name="Yoon V."/>
            <person name="Hune M."/>
            <person name="Gregory S."/>
            <person name="Cheng C.H.C."/>
            <person name="Catchen J.M."/>
        </authorList>
    </citation>
    <scope>NUCLEOTIDE SEQUENCE [LARGE SCALE GENOMIC DNA]</scope>
    <source>
        <strain evidence="1">JC2023a</strain>
    </source>
</reference>
<dbReference type="Proteomes" id="UP001335648">
    <property type="component" value="Unassembled WGS sequence"/>
</dbReference>
<evidence type="ECO:0000313" key="2">
    <source>
        <dbReference type="Proteomes" id="UP001335648"/>
    </source>
</evidence>
<gene>
    <name evidence="1" type="ORF">CesoFtcFv8_025158</name>
</gene>
<sequence>MAASLWPAPRGTAHAHICVFGAQPACPCSVSASFLCASSSTTTSSSNPNNNNNNRTVCSRYREDTPERGIHRHGKNCCPRAAPRAALPVRADACAFMAARDPTRYPGPRRCPRACETGPGTAESARLLADRNHRSRATVSPVTRC</sequence>
<dbReference type="AlphaFoldDB" id="A0AAN8B3B5"/>
<comment type="caution">
    <text evidence="1">The sequence shown here is derived from an EMBL/GenBank/DDBJ whole genome shotgun (WGS) entry which is preliminary data.</text>
</comment>
<evidence type="ECO:0000313" key="1">
    <source>
        <dbReference type="EMBL" id="KAK5877675.1"/>
    </source>
</evidence>